<comment type="caution">
    <text evidence="1">The sequence shown here is derived from an EMBL/GenBank/DDBJ whole genome shotgun (WGS) entry which is preliminary data.</text>
</comment>
<dbReference type="EMBL" id="JAZDQU010000002">
    <property type="protein sequence ID" value="MEE1885283.1"/>
    <property type="molecule type" value="Genomic_DNA"/>
</dbReference>
<evidence type="ECO:0000313" key="2">
    <source>
        <dbReference type="Proteomes" id="UP001337681"/>
    </source>
</evidence>
<reference evidence="1 2" key="1">
    <citation type="submission" date="2024-01" db="EMBL/GenBank/DDBJ databases">
        <title>Pedobacter sp. nov., isolated from oil-contaminated soil.</title>
        <authorList>
            <person name="Le N.T.T."/>
        </authorList>
    </citation>
    <scope>NUCLEOTIDE SEQUENCE [LARGE SCALE GENOMIC DNA]</scope>
    <source>
        <strain evidence="1 2">VNH31</strain>
    </source>
</reference>
<sequence length="158" mass="17480">MDKGLNSDSKNIREALLNACSDFITQRLKTAQIALDQAVEASNDDTKSSAGDKYETTREMMQQEIERNKKMLLDAGQQGQVLKLIELNTSSQKIQLGSVVETNRGNFFMAIGVGKIQIKGVDFYAISQGSPLGLKLNGLQKGDVIDFNGNRYQILEVY</sequence>
<accession>A0ABU7H1S8</accession>
<evidence type="ECO:0000313" key="1">
    <source>
        <dbReference type="EMBL" id="MEE1885283.1"/>
    </source>
</evidence>
<keyword evidence="2" id="KW-1185">Reference proteome</keyword>
<protein>
    <submittedName>
        <fullName evidence="1">3-oxoacyl-ACP synthase</fullName>
    </submittedName>
</protein>
<name>A0ABU7H1S8_9SPHI</name>
<dbReference type="RefSeq" id="WP_330146183.1">
    <property type="nucleotide sequence ID" value="NZ_JAZDQU010000002.1"/>
</dbReference>
<proteinExistence type="predicted"/>
<gene>
    <name evidence="1" type="ORF">VRU49_07605</name>
</gene>
<dbReference type="Proteomes" id="UP001337681">
    <property type="component" value="Unassembled WGS sequence"/>
</dbReference>
<organism evidence="1 2">
    <name type="scientific">Pedobacter flavus</name>
    <dbReference type="NCBI Taxonomy" id="3113906"/>
    <lineage>
        <taxon>Bacteria</taxon>
        <taxon>Pseudomonadati</taxon>
        <taxon>Bacteroidota</taxon>
        <taxon>Sphingobacteriia</taxon>
        <taxon>Sphingobacteriales</taxon>
        <taxon>Sphingobacteriaceae</taxon>
        <taxon>Pedobacter</taxon>
    </lineage>
</organism>